<dbReference type="EMBL" id="CP073720">
    <property type="protein sequence ID" value="UWP85951.1"/>
    <property type="molecule type" value="Genomic_DNA"/>
</dbReference>
<evidence type="ECO:0000313" key="2">
    <source>
        <dbReference type="EMBL" id="UWP85951.1"/>
    </source>
</evidence>
<sequence>MPAQQHIGNIVSTATDTDVHTEEDTLRRYNSGWRDTAFGRAEHYRRCPASSHRRCTNTPGEPRWAA</sequence>
<protein>
    <submittedName>
        <fullName evidence="2">Uncharacterized protein</fullName>
    </submittedName>
</protein>
<reference evidence="2" key="2">
    <citation type="submission" date="2022-09" db="EMBL/GenBank/DDBJ databases">
        <title>Biosynthetic gene clusters of Dactylosporangioum fulvum.</title>
        <authorList>
            <person name="Caradec T."/>
        </authorList>
    </citation>
    <scope>NUCLEOTIDE SEQUENCE</scope>
    <source>
        <strain evidence="2">NRRL B-16292</strain>
    </source>
</reference>
<proteinExistence type="predicted"/>
<keyword evidence="3" id="KW-1185">Reference proteome</keyword>
<dbReference type="RefSeq" id="WP_259864380.1">
    <property type="nucleotide sequence ID" value="NZ_BAAAST010000036.1"/>
</dbReference>
<name>A0ABY5WA26_9ACTN</name>
<gene>
    <name evidence="2" type="ORF">Dfulv_17530</name>
</gene>
<organism evidence="2 3">
    <name type="scientific">Dactylosporangium fulvum</name>
    <dbReference type="NCBI Taxonomy" id="53359"/>
    <lineage>
        <taxon>Bacteria</taxon>
        <taxon>Bacillati</taxon>
        <taxon>Actinomycetota</taxon>
        <taxon>Actinomycetes</taxon>
        <taxon>Micromonosporales</taxon>
        <taxon>Micromonosporaceae</taxon>
        <taxon>Dactylosporangium</taxon>
    </lineage>
</organism>
<evidence type="ECO:0000256" key="1">
    <source>
        <dbReference type="SAM" id="MobiDB-lite"/>
    </source>
</evidence>
<evidence type="ECO:0000313" key="3">
    <source>
        <dbReference type="Proteomes" id="UP001059617"/>
    </source>
</evidence>
<dbReference type="Proteomes" id="UP001059617">
    <property type="component" value="Chromosome"/>
</dbReference>
<accession>A0ABY5WA26</accession>
<feature type="region of interest" description="Disordered" evidence="1">
    <location>
        <begin position="46"/>
        <end position="66"/>
    </location>
</feature>
<reference evidence="2" key="1">
    <citation type="submission" date="2021-04" db="EMBL/GenBank/DDBJ databases">
        <authorList>
            <person name="Hartkoorn R.C."/>
            <person name="Beaudoing E."/>
            <person name="Hot D."/>
        </authorList>
    </citation>
    <scope>NUCLEOTIDE SEQUENCE</scope>
    <source>
        <strain evidence="2">NRRL B-16292</strain>
    </source>
</reference>